<evidence type="ECO:0000259" key="2">
    <source>
        <dbReference type="Pfam" id="PF23190"/>
    </source>
</evidence>
<evidence type="ECO:0000313" key="5">
    <source>
        <dbReference type="Proteomes" id="UP000076798"/>
    </source>
</evidence>
<dbReference type="InterPro" id="IPR052971">
    <property type="entry name" value="TRP_calcium_channel"/>
</dbReference>
<evidence type="ECO:0008006" key="6">
    <source>
        <dbReference type="Google" id="ProtNLM"/>
    </source>
</evidence>
<dbReference type="Pfam" id="PF23190">
    <property type="entry name" value="LHD_TRPY1"/>
    <property type="match status" value="1"/>
</dbReference>
<evidence type="ECO:0000259" key="3">
    <source>
        <dbReference type="Pfam" id="PF23317"/>
    </source>
</evidence>
<protein>
    <recommendedName>
        <fullName evidence="6">Calcium activated cation channel</fullName>
    </recommendedName>
</protein>
<dbReference type="STRING" id="1314776.A0A166APS0"/>
<proteinExistence type="predicted"/>
<feature type="transmembrane region" description="Helical" evidence="1">
    <location>
        <begin position="312"/>
        <end position="331"/>
    </location>
</feature>
<dbReference type="EMBL" id="KV428136">
    <property type="protein sequence ID" value="KZT35548.1"/>
    <property type="molecule type" value="Genomic_DNA"/>
</dbReference>
<dbReference type="PANTHER" id="PTHR35859:SF4">
    <property type="entry name" value="MEMBRANE CHANNEL PROTEIN, PUTATIVE (AFU_ORTHOLOGUE AFUA_6G11300)-RELATED"/>
    <property type="match status" value="1"/>
</dbReference>
<dbReference type="PANTHER" id="PTHR35859">
    <property type="entry name" value="NONSELECTIVE CATION CHANNEL PROTEIN"/>
    <property type="match status" value="1"/>
</dbReference>
<gene>
    <name evidence="4" type="ORF">SISSUDRAFT_1064409</name>
</gene>
<dbReference type="Proteomes" id="UP000076798">
    <property type="component" value="Unassembled WGS sequence"/>
</dbReference>
<evidence type="ECO:0000313" key="4">
    <source>
        <dbReference type="EMBL" id="KZT35548.1"/>
    </source>
</evidence>
<feature type="transmembrane region" description="Helical" evidence="1">
    <location>
        <begin position="503"/>
        <end position="522"/>
    </location>
</feature>
<feature type="transmembrane region" description="Helical" evidence="1">
    <location>
        <begin position="280"/>
        <end position="300"/>
    </location>
</feature>
<feature type="domain" description="Calcium channel YVC1-like C-terminal transmembrane" evidence="3">
    <location>
        <begin position="245"/>
        <end position="523"/>
    </location>
</feature>
<name>A0A166APS0_9AGAM</name>
<dbReference type="InterPro" id="IPR056337">
    <property type="entry name" value="LHD_YVC1"/>
</dbReference>
<dbReference type="AlphaFoldDB" id="A0A166APS0"/>
<keyword evidence="5" id="KW-1185">Reference proteome</keyword>
<feature type="domain" description="YVC1 N-terminal linker helical" evidence="2">
    <location>
        <begin position="24"/>
        <end position="202"/>
    </location>
</feature>
<organism evidence="4 5">
    <name type="scientific">Sistotremastrum suecicum HHB10207 ss-3</name>
    <dbReference type="NCBI Taxonomy" id="1314776"/>
    <lineage>
        <taxon>Eukaryota</taxon>
        <taxon>Fungi</taxon>
        <taxon>Dikarya</taxon>
        <taxon>Basidiomycota</taxon>
        <taxon>Agaricomycotina</taxon>
        <taxon>Agaricomycetes</taxon>
        <taxon>Sistotremastrales</taxon>
        <taxon>Sistotremastraceae</taxon>
        <taxon>Sistotremastrum</taxon>
    </lineage>
</organism>
<evidence type="ECO:0000256" key="1">
    <source>
        <dbReference type="SAM" id="Phobius"/>
    </source>
</evidence>
<feature type="transmembrane region" description="Helical" evidence="1">
    <location>
        <begin position="422"/>
        <end position="441"/>
    </location>
</feature>
<sequence length="610" mass="69527">MSETGGSVSQVSNGTKLTSANTMTKLVKRIRAMTLKLLPVQVSVEDLSSPTSRYITPRVVEAYREAAGDFLEALPYALIRARQTFMTDAYYDASDYDENYGRAIACEVLARKIIHKFGSDRLASVMSTRYRYRKRDSKEESSMASALELAIDQHCTIFLSSNEAQQVVDLLWKGQLVQETTENNEISYKPYSEVEHSIWRHFDIHRLAVPRYQNVFRIVIWAFYLFVYSQAVRQPLERALPRESDMDPWEIVLYIMALSFSLEEFHKIYTTIKLFTWRAFGFWTVISMITDVLLISAFVLRMIGLQTPSDSHNYHLISFQVLSFVSPFIWMSTFERLVELITVFDGYKYVGTMQICVGSMLKESTLFFALLFLMAIGFAQGLYAIDAADGETGHEMTVVNALVQALLQAPDFENMGVGLGLYYLWNVATTVILLNILVSLFSSAYQDVIEDAEAEFLTFFAGKTIALIRAPDSYVYPPPFSLIELILVTPFEFILSEKGYDKLNRYVMTVIFGIPLLLAAFWETVIEKSNNNFIKNWFAPTEEGEENNPSVQDPTMEGEHSTLTISKTPFAELVKVFPDANLSAEDVILHEIRSLKEKIEELSQRLDAKQ</sequence>
<feature type="transmembrane region" description="Helical" evidence="1">
    <location>
        <begin position="214"/>
        <end position="231"/>
    </location>
</feature>
<keyword evidence="1" id="KW-1133">Transmembrane helix</keyword>
<accession>A0A166APS0</accession>
<dbReference type="InterPro" id="IPR056336">
    <property type="entry name" value="YVC1_C"/>
</dbReference>
<keyword evidence="1" id="KW-0812">Transmembrane</keyword>
<dbReference type="Pfam" id="PF23317">
    <property type="entry name" value="YVC1_C"/>
    <property type="match status" value="1"/>
</dbReference>
<reference evidence="4 5" key="1">
    <citation type="journal article" date="2016" name="Mol. Biol. Evol.">
        <title>Comparative Genomics of Early-Diverging Mushroom-Forming Fungi Provides Insights into the Origins of Lignocellulose Decay Capabilities.</title>
        <authorList>
            <person name="Nagy L.G."/>
            <person name="Riley R."/>
            <person name="Tritt A."/>
            <person name="Adam C."/>
            <person name="Daum C."/>
            <person name="Floudas D."/>
            <person name="Sun H."/>
            <person name="Yadav J.S."/>
            <person name="Pangilinan J."/>
            <person name="Larsson K.H."/>
            <person name="Matsuura K."/>
            <person name="Barry K."/>
            <person name="Labutti K."/>
            <person name="Kuo R."/>
            <person name="Ohm R.A."/>
            <person name="Bhattacharya S.S."/>
            <person name="Shirouzu T."/>
            <person name="Yoshinaga Y."/>
            <person name="Martin F.M."/>
            <person name="Grigoriev I.V."/>
            <person name="Hibbett D.S."/>
        </authorList>
    </citation>
    <scope>NUCLEOTIDE SEQUENCE [LARGE SCALE GENOMIC DNA]</scope>
    <source>
        <strain evidence="4 5">HHB10207 ss-3</strain>
    </source>
</reference>
<keyword evidence="1" id="KW-0472">Membrane</keyword>
<dbReference type="OrthoDB" id="301415at2759"/>
<feature type="transmembrane region" description="Helical" evidence="1">
    <location>
        <begin position="366"/>
        <end position="385"/>
    </location>
</feature>